<evidence type="ECO:0000259" key="3">
    <source>
        <dbReference type="PROSITE" id="PS50089"/>
    </source>
</evidence>
<dbReference type="PROSITE" id="PS50089">
    <property type="entry name" value="ZF_RING_2"/>
    <property type="match status" value="1"/>
</dbReference>
<feature type="compositionally biased region" description="Low complexity" evidence="2">
    <location>
        <begin position="202"/>
        <end position="224"/>
    </location>
</feature>
<keyword evidence="1" id="KW-0862">Zinc</keyword>
<dbReference type="PROSITE" id="PS50195">
    <property type="entry name" value="PX"/>
    <property type="match status" value="1"/>
</dbReference>
<dbReference type="Pfam" id="PF00787">
    <property type="entry name" value="PX"/>
    <property type="match status" value="1"/>
</dbReference>
<dbReference type="InterPro" id="IPR001841">
    <property type="entry name" value="Znf_RING"/>
</dbReference>
<keyword evidence="1" id="KW-0479">Metal-binding</keyword>
<gene>
    <name evidence="5" type="ORF">Poli38472_009594</name>
</gene>
<proteinExistence type="predicted"/>
<accession>A0A8K1FGX0</accession>
<dbReference type="GO" id="GO:0061630">
    <property type="term" value="F:ubiquitin protein ligase activity"/>
    <property type="evidence" value="ECO:0007669"/>
    <property type="project" value="TreeGrafter"/>
</dbReference>
<dbReference type="SUPFAM" id="SSF64268">
    <property type="entry name" value="PX domain"/>
    <property type="match status" value="1"/>
</dbReference>
<dbReference type="GO" id="GO:0035091">
    <property type="term" value="F:phosphatidylinositol binding"/>
    <property type="evidence" value="ECO:0007669"/>
    <property type="project" value="InterPro"/>
</dbReference>
<dbReference type="Proteomes" id="UP000794436">
    <property type="component" value="Unassembled WGS sequence"/>
</dbReference>
<protein>
    <recommendedName>
        <fullName evidence="7">RING-type domain-containing protein</fullName>
    </recommendedName>
</protein>
<dbReference type="OrthoDB" id="4348522at2759"/>
<dbReference type="InterPro" id="IPR001683">
    <property type="entry name" value="PX_dom"/>
</dbReference>
<dbReference type="Pfam" id="PF13639">
    <property type="entry name" value="zf-RING_2"/>
    <property type="match status" value="1"/>
</dbReference>
<evidence type="ECO:0008006" key="7">
    <source>
        <dbReference type="Google" id="ProtNLM"/>
    </source>
</evidence>
<comment type="caution">
    <text evidence="5">The sequence shown here is derived from an EMBL/GenBank/DDBJ whole genome shotgun (WGS) entry which is preliminary data.</text>
</comment>
<feature type="region of interest" description="Disordered" evidence="2">
    <location>
        <begin position="202"/>
        <end position="231"/>
    </location>
</feature>
<dbReference type="InterPro" id="IPR013083">
    <property type="entry name" value="Znf_RING/FYVE/PHD"/>
</dbReference>
<dbReference type="SUPFAM" id="SSF57850">
    <property type="entry name" value="RING/U-box"/>
    <property type="match status" value="1"/>
</dbReference>
<sequence length="330" mass="37860">MDFSVFMAPPQSASERRRCIENQQQRAIIRTLPFKMLKRQGYRQGLPLDIHITATTTEQDHVVYHCTMESVVTKHKWVVSYRYSEFHAFKTQVDELWTCRSLKCAGSCQAIRDYLSACFPRKRLVGSTSERAIEDRKQKLENVLLHLLRCALLPGSAMKCLRARHQLPSRLFEFLGVKDDLDRRSLLQIYVDNRQVELKRQSSSMISSSSSTSLTSLDSSTPRSEGASSPCSVQSYASTWCQEDDSKCVICLDDLVSCDGDHDVESTVMLPCHHAFHRECVFEWLLFQFHCPLCRSRIGPQAVTNYCCPKSRSQWWLSGFEEDPLEPVSN</sequence>
<dbReference type="InterPro" id="IPR051826">
    <property type="entry name" value="E3_ubiquitin-ligase_domain"/>
</dbReference>
<evidence type="ECO:0000313" key="6">
    <source>
        <dbReference type="Proteomes" id="UP000794436"/>
    </source>
</evidence>
<dbReference type="SMART" id="SM00184">
    <property type="entry name" value="RING"/>
    <property type="match status" value="1"/>
</dbReference>
<evidence type="ECO:0000256" key="1">
    <source>
        <dbReference type="PROSITE-ProRule" id="PRU00175"/>
    </source>
</evidence>
<dbReference type="GO" id="GO:0006511">
    <property type="term" value="P:ubiquitin-dependent protein catabolic process"/>
    <property type="evidence" value="ECO:0007669"/>
    <property type="project" value="TreeGrafter"/>
</dbReference>
<dbReference type="InterPro" id="IPR036871">
    <property type="entry name" value="PX_dom_sf"/>
</dbReference>
<feature type="domain" description="RING-type" evidence="3">
    <location>
        <begin position="248"/>
        <end position="295"/>
    </location>
</feature>
<organism evidence="5 6">
    <name type="scientific">Pythium oligandrum</name>
    <name type="common">Mycoparasitic fungus</name>
    <dbReference type="NCBI Taxonomy" id="41045"/>
    <lineage>
        <taxon>Eukaryota</taxon>
        <taxon>Sar</taxon>
        <taxon>Stramenopiles</taxon>
        <taxon>Oomycota</taxon>
        <taxon>Peronosporomycetes</taxon>
        <taxon>Pythiales</taxon>
        <taxon>Pythiaceae</taxon>
        <taxon>Pythium</taxon>
    </lineage>
</organism>
<dbReference type="Gene3D" id="3.30.40.10">
    <property type="entry name" value="Zinc/RING finger domain, C3HC4 (zinc finger)"/>
    <property type="match status" value="1"/>
</dbReference>
<dbReference type="EMBL" id="SPLM01000074">
    <property type="protein sequence ID" value="TMW62101.1"/>
    <property type="molecule type" value="Genomic_DNA"/>
</dbReference>
<keyword evidence="1" id="KW-0863">Zinc-finger</keyword>
<feature type="domain" description="PX" evidence="4">
    <location>
        <begin position="42"/>
        <end position="182"/>
    </location>
</feature>
<keyword evidence="6" id="KW-1185">Reference proteome</keyword>
<evidence type="ECO:0000256" key="2">
    <source>
        <dbReference type="SAM" id="MobiDB-lite"/>
    </source>
</evidence>
<name>A0A8K1FGX0_PYTOL</name>
<dbReference type="GO" id="GO:0008270">
    <property type="term" value="F:zinc ion binding"/>
    <property type="evidence" value="ECO:0007669"/>
    <property type="project" value="UniProtKB-KW"/>
</dbReference>
<evidence type="ECO:0000313" key="5">
    <source>
        <dbReference type="EMBL" id="TMW62101.1"/>
    </source>
</evidence>
<reference evidence="5" key="1">
    <citation type="submission" date="2019-03" db="EMBL/GenBank/DDBJ databases">
        <title>Long read genome sequence of the mycoparasitic Pythium oligandrum ATCC 38472 isolated from sugarbeet rhizosphere.</title>
        <authorList>
            <person name="Gaulin E."/>
        </authorList>
    </citation>
    <scope>NUCLEOTIDE SEQUENCE</scope>
    <source>
        <strain evidence="5">ATCC 38472_TT</strain>
    </source>
</reference>
<dbReference type="PANTHER" id="PTHR22765">
    <property type="entry name" value="RING FINGER AND PROTEASE ASSOCIATED DOMAIN-CONTAINING"/>
    <property type="match status" value="1"/>
</dbReference>
<dbReference type="CDD" id="cd06093">
    <property type="entry name" value="PX_domain"/>
    <property type="match status" value="1"/>
</dbReference>
<dbReference type="Gene3D" id="3.30.1520.10">
    <property type="entry name" value="Phox-like domain"/>
    <property type="match status" value="1"/>
</dbReference>
<dbReference type="PANTHER" id="PTHR22765:SF411">
    <property type="entry name" value="OS02G0248440 PROTEIN"/>
    <property type="match status" value="1"/>
</dbReference>
<evidence type="ECO:0000259" key="4">
    <source>
        <dbReference type="PROSITE" id="PS50195"/>
    </source>
</evidence>
<dbReference type="AlphaFoldDB" id="A0A8K1FGX0"/>